<dbReference type="AlphaFoldDB" id="A0A163E574"/>
<keyword evidence="3" id="KW-1185">Reference proteome</keyword>
<dbReference type="EMBL" id="KV440975">
    <property type="protein sequence ID" value="OAD76720.1"/>
    <property type="molecule type" value="Genomic_DNA"/>
</dbReference>
<keyword evidence="1" id="KW-0472">Membrane</keyword>
<organism evidence="2 3">
    <name type="scientific">Phycomyces blakesleeanus (strain ATCC 8743b / DSM 1359 / FGSC 10004 / NBRC 33097 / NRRL 1555)</name>
    <dbReference type="NCBI Taxonomy" id="763407"/>
    <lineage>
        <taxon>Eukaryota</taxon>
        <taxon>Fungi</taxon>
        <taxon>Fungi incertae sedis</taxon>
        <taxon>Mucoromycota</taxon>
        <taxon>Mucoromycotina</taxon>
        <taxon>Mucoromycetes</taxon>
        <taxon>Mucorales</taxon>
        <taxon>Phycomycetaceae</taxon>
        <taxon>Phycomyces</taxon>
    </lineage>
</organism>
<evidence type="ECO:0000313" key="2">
    <source>
        <dbReference type="EMBL" id="OAD76720.1"/>
    </source>
</evidence>
<dbReference type="InParanoid" id="A0A163E574"/>
<keyword evidence="1" id="KW-0812">Transmembrane</keyword>
<dbReference type="VEuPathDB" id="FungiDB:PHYBLDRAFT_63074"/>
<evidence type="ECO:0008006" key="4">
    <source>
        <dbReference type="Google" id="ProtNLM"/>
    </source>
</evidence>
<protein>
    <recommendedName>
        <fullName evidence="4">Transmembrane protein</fullName>
    </recommendedName>
</protein>
<dbReference type="GeneID" id="29001973"/>
<accession>A0A163E574</accession>
<dbReference type="RefSeq" id="XP_018294760.1">
    <property type="nucleotide sequence ID" value="XM_018441067.1"/>
</dbReference>
<reference evidence="3" key="1">
    <citation type="submission" date="2015-06" db="EMBL/GenBank/DDBJ databases">
        <title>Expansion of signal transduction pathways in fungi by whole-genome duplication.</title>
        <authorList>
            <consortium name="DOE Joint Genome Institute"/>
            <person name="Corrochano L.M."/>
            <person name="Kuo A."/>
            <person name="Marcet-Houben M."/>
            <person name="Polaino S."/>
            <person name="Salamov A."/>
            <person name="Villalobos J.M."/>
            <person name="Alvarez M.I."/>
            <person name="Avalos J."/>
            <person name="Benito E.P."/>
            <person name="Benoit I."/>
            <person name="Burger G."/>
            <person name="Camino L.P."/>
            <person name="Canovas D."/>
            <person name="Cerda-Olmedo E."/>
            <person name="Cheng J.-F."/>
            <person name="Dominguez A."/>
            <person name="Elias M."/>
            <person name="Eslava A.P."/>
            <person name="Glaser F."/>
            <person name="Grimwood J."/>
            <person name="Gutierrez G."/>
            <person name="Heitman J."/>
            <person name="Henrissat B."/>
            <person name="Iturriaga E.A."/>
            <person name="Lang B.F."/>
            <person name="Lavin J.L."/>
            <person name="Lee S."/>
            <person name="Li W."/>
            <person name="Lindquist E."/>
            <person name="Lopez-Garcia S."/>
            <person name="Luque E.M."/>
            <person name="Marcos A.T."/>
            <person name="Martin J."/>
            <person name="McCluskey K."/>
            <person name="Medina H.R."/>
            <person name="Miralles-Duran A."/>
            <person name="Miyazaki A."/>
            <person name="Munoz-Torres E."/>
            <person name="Oguiza J.A."/>
            <person name="Ohm R."/>
            <person name="Olmedo M."/>
            <person name="Orejas M."/>
            <person name="Ortiz-Castellanos L."/>
            <person name="Pisabarro A.G."/>
            <person name="Rodriguez-Romero J."/>
            <person name="Ruiz-Herrera J."/>
            <person name="Ruiz-Vazquez R."/>
            <person name="Sanz C."/>
            <person name="Schackwitz W."/>
            <person name="Schmutz J."/>
            <person name="Shahriari M."/>
            <person name="Shelest E."/>
            <person name="Silva-Franco F."/>
            <person name="Soanes D."/>
            <person name="Syed K."/>
            <person name="Tagua V.G."/>
            <person name="Talbot N.J."/>
            <person name="Thon M."/>
            <person name="De vries R.P."/>
            <person name="Wiebenga A."/>
            <person name="Yadav J.S."/>
            <person name="Braun E.L."/>
            <person name="Baker S."/>
            <person name="Garre V."/>
            <person name="Horwitz B."/>
            <person name="Torres-Martinez S."/>
            <person name="Idnurm A."/>
            <person name="Herrera-Estrella A."/>
            <person name="Gabaldon T."/>
            <person name="Grigoriev I.V."/>
        </authorList>
    </citation>
    <scope>NUCLEOTIDE SEQUENCE [LARGE SCALE GENOMIC DNA]</scope>
    <source>
        <strain evidence="3">NRRL 1555(-)</strain>
    </source>
</reference>
<dbReference type="Proteomes" id="UP000077315">
    <property type="component" value="Unassembled WGS sequence"/>
</dbReference>
<proteinExistence type="predicted"/>
<sequence>MSRTKRPSLILQGKMPVNAEYYKKFSSNCEAILLNISLFIGLTHIVFLSLFHLMFPESDSTKWDQIKLSHAGKKITICGPVESKSRPPKISIQTVQTVRYTTMCIYMLRKVKKDRLLSKKIDCNQQDRNNDNA</sequence>
<evidence type="ECO:0000313" key="3">
    <source>
        <dbReference type="Proteomes" id="UP000077315"/>
    </source>
</evidence>
<feature type="transmembrane region" description="Helical" evidence="1">
    <location>
        <begin position="32"/>
        <end position="55"/>
    </location>
</feature>
<evidence type="ECO:0000256" key="1">
    <source>
        <dbReference type="SAM" id="Phobius"/>
    </source>
</evidence>
<name>A0A163E574_PHYB8</name>
<keyword evidence="1" id="KW-1133">Transmembrane helix</keyword>
<gene>
    <name evidence="2" type="ORF">PHYBLDRAFT_63074</name>
</gene>